<evidence type="ECO:0000259" key="6">
    <source>
        <dbReference type="Pfam" id="PF03135"/>
    </source>
</evidence>
<accession>D6CKB7</accession>
<dbReference type="InterPro" id="IPR051162">
    <property type="entry name" value="T4SS_component"/>
</dbReference>
<dbReference type="Gene3D" id="3.40.50.300">
    <property type="entry name" value="P-loop containing nucleotide triphosphate hydrolases"/>
    <property type="match status" value="1"/>
</dbReference>
<dbReference type="InterPro" id="IPR004346">
    <property type="entry name" value="CagE_TrbE_VirB"/>
</dbReference>
<organism evidence="9">
    <name type="scientific">Xanthomonas albilineans (strain GPE PC73 / CFBP 7063)</name>
    <dbReference type="NCBI Taxonomy" id="380358"/>
    <lineage>
        <taxon>Bacteria</taxon>
        <taxon>Pseudomonadati</taxon>
        <taxon>Pseudomonadota</taxon>
        <taxon>Gammaproteobacteria</taxon>
        <taxon>Lysobacterales</taxon>
        <taxon>Lysobacteraceae</taxon>
        <taxon>Xanthomonas</taxon>
    </lineage>
</organism>
<evidence type="ECO:0000313" key="8">
    <source>
        <dbReference type="EMBL" id="CAZ15906.1"/>
    </source>
</evidence>
<gene>
    <name evidence="8" type="primary">trwk</name>
    <name evidence="8" type="ordered locus">XALp_3187</name>
</gene>
<dbReference type="InterPro" id="IPR018145">
    <property type="entry name" value="CagE_TrbE_VirB_cntrl_dom"/>
</dbReference>
<geneLocation type="plasmid" evidence="8 9">
    <name>plasmI</name>
</geneLocation>
<evidence type="ECO:0000256" key="2">
    <source>
        <dbReference type="ARBA" id="ARBA00022741"/>
    </source>
</evidence>
<evidence type="ECO:0000259" key="7">
    <source>
        <dbReference type="Pfam" id="PF19044"/>
    </source>
</evidence>
<evidence type="ECO:0000256" key="3">
    <source>
        <dbReference type="ARBA" id="ARBA00022840"/>
    </source>
</evidence>
<dbReference type="EMBL" id="FP340279">
    <property type="protein sequence ID" value="CAZ15906.1"/>
    <property type="molecule type" value="Genomic_DNA"/>
</dbReference>
<dbReference type="InterPro" id="IPR027417">
    <property type="entry name" value="P-loop_NTPase"/>
</dbReference>
<dbReference type="InterPro" id="IPR043964">
    <property type="entry name" value="P-loop_TraG"/>
</dbReference>
<feature type="domain" description="TraG P-loop" evidence="7">
    <location>
        <begin position="640"/>
        <end position="777"/>
    </location>
</feature>
<dbReference type="PANTHER" id="PTHR30121:SF12">
    <property type="entry name" value="TYPE IV SECRETION SYSTEM PROTEIN CAGE"/>
    <property type="match status" value="1"/>
</dbReference>
<keyword evidence="2" id="KW-0547">Nucleotide-binding</keyword>
<comment type="similarity">
    <text evidence="1">Belongs to the TrbE/VirB4 family.</text>
</comment>
<dbReference type="OrthoDB" id="9816422at2"/>
<reference evidence="9" key="1">
    <citation type="journal article" date="2009" name="BMC Genomics">
        <title>The complete genome sequence of Xanthomonas albilineans provides new insights into the reductive genome evolution of the xylem-limited Xanthomonadaceae.</title>
        <authorList>
            <person name="Pieretti I."/>
            <person name="Royer M."/>
            <person name="Barbe V."/>
            <person name="Carrere S."/>
            <person name="Koebnik R."/>
            <person name="Cociancich S."/>
            <person name="Couloux A."/>
            <person name="Darrasse A."/>
            <person name="Gouzy J."/>
            <person name="Jacques M.A."/>
            <person name="Lauber E."/>
            <person name="Manceau C."/>
            <person name="Mangenot S."/>
            <person name="Poussier S."/>
            <person name="Segurens B."/>
            <person name="Szurek B."/>
            <person name="Verdier V."/>
            <person name="Arlat M."/>
            <person name="Rott P."/>
        </authorList>
    </citation>
    <scope>NUCLEOTIDE SEQUENCE [LARGE SCALE GENOMIC DNA]</scope>
    <source>
        <strain evidence="9">GPE PC73 / CFBP 7063</strain>
        <plasmid evidence="9">Plasmid plasmI</plasmid>
    </source>
</reference>
<keyword evidence="9" id="KW-1185">Reference proteome</keyword>
<proteinExistence type="inferred from homology"/>
<dbReference type="KEGG" id="xal:XALp_3187"/>
<name>D6CKB7_XANAP</name>
<dbReference type="PANTHER" id="PTHR30121">
    <property type="entry name" value="UNCHARACTERIZED PROTEIN YJGR-RELATED"/>
    <property type="match status" value="1"/>
</dbReference>
<sequence length="849" mass="96482">MGADLAGSRELQDEIPTSRYMPYTRHVTDSIISTREGDLITVLKLGGRSNTGADYATQMRWVQDLNTLLRGLASEASDHLALWSHVVRRRVTEYQQADYTNPFCAEFDRKYRNLFTADSLMLNELYLTVAWRANPEKMLSLLSKFEREPRAVNQDRMTRNVRAVEKVQKALLISLKRYDAELLGVYERTAAGEVVTNELRESWKKQGGEEPTYTYSSSAEFLSYLVNGEWLLQPVTRGHLADTIPQNRVLFPRWGEVGEIRTASRSRYFGMVEIFDYEDRTEPGHLNVFLEAPFEGVLSQSFSVLSTAAAMAFMKRHKGQLEDSNDASETQVAEIAYAMDRLVAGEYVMGQHHATILVYGDTPNEARDGTERAASMFRDVGIVPKVVTLAIEAAFWAQLPANWKYRPRPAAITSLNFLSFSSLHNFLMGKPAGNPWGPAVTLFKTKGDTPLYFNFHYTDTDVDAEGVRTSAHTIITGASGEGKTALVGALMTQAEKFNPTVVAFDKDRGMEILIRAMGGKYFPLVIGEPTCWNPFQLEPTPRNMEFLRAFLIQLCRGAPKPGEPGKYNHDVTQHDEDQISRAMQTVMIEISDKRLRNMTRLLENLPETNRYSEDAQAHPSVKSRLLKWTVGHENGWAFDNPTDDLDLSRFRIYGFDYTDFLDHPEIRTPVMMYLMHRTEGMKDGRRFMRFFDEFWKPVQDEMFSKWAKDGLKTDRKKNAFNVFVTQEPSDALESTIAKTIIQQCATQVFLPNVKATREEYTEGFKLTNAEFDLVQSMPEGSRQFVVKQGANCAKARFLLGPEFVPELAVLSGSPDRSELLQEIIADVGDDPKDWLPVFVRRVTQPEKQK</sequence>
<keyword evidence="8" id="KW-0614">Plasmid</keyword>
<evidence type="ECO:0000313" key="9">
    <source>
        <dbReference type="Proteomes" id="UP000001890"/>
    </source>
</evidence>
<dbReference type="NCBIfam" id="TIGR00929">
    <property type="entry name" value="VirB4_CagE"/>
    <property type="match status" value="1"/>
</dbReference>
<dbReference type="SUPFAM" id="SSF52540">
    <property type="entry name" value="P-loop containing nucleoside triphosphate hydrolases"/>
    <property type="match status" value="1"/>
</dbReference>
<protein>
    <recommendedName>
        <fullName evidence="5">Type IV secretion system protein virB4</fullName>
    </recommendedName>
</protein>
<evidence type="ECO:0000256" key="1">
    <source>
        <dbReference type="ARBA" id="ARBA00006512"/>
    </source>
</evidence>
<keyword evidence="4" id="KW-0843">Virulence</keyword>
<dbReference type="Pfam" id="PF19044">
    <property type="entry name" value="P-loop_TraG"/>
    <property type="match status" value="1"/>
</dbReference>
<keyword evidence="3" id="KW-0067">ATP-binding</keyword>
<feature type="domain" description="CagE TrbE VirB component of type IV transporter system central" evidence="6">
    <location>
        <begin position="213"/>
        <end position="408"/>
    </location>
</feature>
<dbReference type="GO" id="GO:0005524">
    <property type="term" value="F:ATP binding"/>
    <property type="evidence" value="ECO:0007669"/>
    <property type="project" value="UniProtKB-KW"/>
</dbReference>
<dbReference type="AlphaFoldDB" id="D6CKB7"/>
<evidence type="ECO:0000256" key="5">
    <source>
        <dbReference type="ARBA" id="ARBA00023635"/>
    </source>
</evidence>
<dbReference type="Proteomes" id="UP000001890">
    <property type="component" value="Plasmid plasmI"/>
</dbReference>
<dbReference type="Pfam" id="PF03135">
    <property type="entry name" value="CagE_TrbE_VirB"/>
    <property type="match status" value="1"/>
</dbReference>
<evidence type="ECO:0000256" key="4">
    <source>
        <dbReference type="ARBA" id="ARBA00023026"/>
    </source>
</evidence>